<evidence type="ECO:0000313" key="2">
    <source>
        <dbReference type="EMBL" id="HIT38232.1"/>
    </source>
</evidence>
<comment type="caution">
    <text evidence="2">The sequence shown here is derived from an EMBL/GenBank/DDBJ whole genome shotgun (WGS) entry which is preliminary data.</text>
</comment>
<keyword evidence="1" id="KW-0175">Coiled coil</keyword>
<evidence type="ECO:0000256" key="1">
    <source>
        <dbReference type="SAM" id="Coils"/>
    </source>
</evidence>
<evidence type="ECO:0000313" key="3">
    <source>
        <dbReference type="Proteomes" id="UP000886833"/>
    </source>
</evidence>
<dbReference type="Proteomes" id="UP000886833">
    <property type="component" value="Unassembled WGS sequence"/>
</dbReference>
<protein>
    <submittedName>
        <fullName evidence="2">Uncharacterized protein</fullName>
    </submittedName>
</protein>
<name>A0A9D1KDB3_9FIRM</name>
<reference evidence="2" key="2">
    <citation type="journal article" date="2021" name="PeerJ">
        <title>Extensive microbial diversity within the chicken gut microbiome revealed by metagenomics and culture.</title>
        <authorList>
            <person name="Gilroy R."/>
            <person name="Ravi A."/>
            <person name="Getino M."/>
            <person name="Pursley I."/>
            <person name="Horton D.L."/>
            <person name="Alikhan N.F."/>
            <person name="Baker D."/>
            <person name="Gharbi K."/>
            <person name="Hall N."/>
            <person name="Watson M."/>
            <person name="Adriaenssens E.M."/>
            <person name="Foster-Nyarko E."/>
            <person name="Jarju S."/>
            <person name="Secka A."/>
            <person name="Antonio M."/>
            <person name="Oren A."/>
            <person name="Chaudhuri R.R."/>
            <person name="La Ragione R."/>
            <person name="Hildebrand F."/>
            <person name="Pallen M.J."/>
        </authorList>
    </citation>
    <scope>NUCLEOTIDE SEQUENCE</scope>
    <source>
        <strain evidence="2">CHK195-26880</strain>
    </source>
</reference>
<dbReference type="AlphaFoldDB" id="A0A9D1KDB3"/>
<dbReference type="EMBL" id="DVKQ01000092">
    <property type="protein sequence ID" value="HIT38232.1"/>
    <property type="molecule type" value="Genomic_DNA"/>
</dbReference>
<organism evidence="2 3">
    <name type="scientific">Candidatus Onthousia faecipullorum</name>
    <dbReference type="NCBI Taxonomy" id="2840887"/>
    <lineage>
        <taxon>Bacteria</taxon>
        <taxon>Bacillati</taxon>
        <taxon>Bacillota</taxon>
        <taxon>Bacilli</taxon>
        <taxon>Candidatus Onthousia</taxon>
    </lineage>
</organism>
<gene>
    <name evidence="2" type="ORF">IAB59_07145</name>
</gene>
<proteinExistence type="predicted"/>
<reference evidence="2" key="1">
    <citation type="submission" date="2020-10" db="EMBL/GenBank/DDBJ databases">
        <authorList>
            <person name="Gilroy R."/>
        </authorList>
    </citation>
    <scope>NUCLEOTIDE SEQUENCE</scope>
    <source>
        <strain evidence="2">CHK195-26880</strain>
    </source>
</reference>
<sequence length="91" mass="10845">MKKIMKMMKNYKKEINTLKNEVSSLRKIIKDDLYKGFLNQLSEKEKISSLEKTVKRLKNSNKNLKERMKELEGNNGRTVRIRKNKKTISRS</sequence>
<feature type="coiled-coil region" evidence="1">
    <location>
        <begin position="1"/>
        <end position="74"/>
    </location>
</feature>
<accession>A0A9D1KDB3</accession>